<gene>
    <name evidence="2" type="ORF">E1B28_006186</name>
</gene>
<dbReference type="PANTHER" id="PTHR32419:SF6">
    <property type="entry name" value="GLUTATHIONE S-TRANSFERASE OMEGA-LIKE 1-RELATED"/>
    <property type="match status" value="1"/>
</dbReference>
<dbReference type="GeneID" id="66075262"/>
<proteinExistence type="predicted"/>
<dbReference type="InterPro" id="IPR036282">
    <property type="entry name" value="Glutathione-S-Trfase_C_sf"/>
</dbReference>
<comment type="caution">
    <text evidence="2">The sequence shown here is derived from an EMBL/GenBank/DDBJ whole genome shotgun (WGS) entry which is preliminary data.</text>
</comment>
<name>A0A9P7S5E8_9AGAR</name>
<dbReference type="GO" id="GO:0005737">
    <property type="term" value="C:cytoplasm"/>
    <property type="evidence" value="ECO:0007669"/>
    <property type="project" value="TreeGrafter"/>
</dbReference>
<dbReference type="PANTHER" id="PTHR32419">
    <property type="entry name" value="GLUTATHIONYL-HYDROQUINONE REDUCTASE"/>
    <property type="match status" value="1"/>
</dbReference>
<dbReference type="CDD" id="cd03190">
    <property type="entry name" value="GST_C_Omega_like"/>
    <property type="match status" value="1"/>
</dbReference>
<dbReference type="InterPro" id="IPR016639">
    <property type="entry name" value="GST_Omega/GSH"/>
</dbReference>
<dbReference type="OrthoDB" id="2309723at2759"/>
<dbReference type="AlphaFoldDB" id="A0A9P7S5E8"/>
<dbReference type="RefSeq" id="XP_043011907.1">
    <property type="nucleotide sequence ID" value="XM_043150817.1"/>
</dbReference>
<dbReference type="Pfam" id="PF13410">
    <property type="entry name" value="GST_C_2"/>
    <property type="match status" value="1"/>
</dbReference>
<dbReference type="SUPFAM" id="SSF47616">
    <property type="entry name" value="GST C-terminal domain-like"/>
    <property type="match status" value="1"/>
</dbReference>
<dbReference type="InterPro" id="IPR004045">
    <property type="entry name" value="Glutathione_S-Trfase_N"/>
</dbReference>
<dbReference type="Gene3D" id="3.40.30.10">
    <property type="entry name" value="Glutaredoxin"/>
    <property type="match status" value="1"/>
</dbReference>
<keyword evidence="3" id="KW-1185">Reference proteome</keyword>
<dbReference type="Pfam" id="PF13409">
    <property type="entry name" value="GST_N_2"/>
    <property type="match status" value="1"/>
</dbReference>
<dbReference type="InterPro" id="IPR010987">
    <property type="entry name" value="Glutathione-S-Trfase_C-like"/>
</dbReference>
<dbReference type="GO" id="GO:0004364">
    <property type="term" value="F:glutathione transferase activity"/>
    <property type="evidence" value="ECO:0007669"/>
    <property type="project" value="InterPro"/>
</dbReference>
<feature type="domain" description="GST C-terminal" evidence="1">
    <location>
        <begin position="96"/>
        <end position="234"/>
    </location>
</feature>
<protein>
    <recommendedName>
        <fullName evidence="1">GST C-terminal domain-containing protein</fullName>
    </recommendedName>
</protein>
<dbReference type="KEGG" id="more:E1B28_006186"/>
<evidence type="ECO:0000313" key="3">
    <source>
        <dbReference type="Proteomes" id="UP001049176"/>
    </source>
</evidence>
<dbReference type="EMBL" id="CM032183">
    <property type="protein sequence ID" value="KAG7095437.1"/>
    <property type="molecule type" value="Genomic_DNA"/>
</dbReference>
<organism evidence="2 3">
    <name type="scientific">Marasmius oreades</name>
    <name type="common">fairy-ring Marasmius</name>
    <dbReference type="NCBI Taxonomy" id="181124"/>
    <lineage>
        <taxon>Eukaryota</taxon>
        <taxon>Fungi</taxon>
        <taxon>Dikarya</taxon>
        <taxon>Basidiomycota</taxon>
        <taxon>Agaricomycotina</taxon>
        <taxon>Agaricomycetes</taxon>
        <taxon>Agaricomycetidae</taxon>
        <taxon>Agaricales</taxon>
        <taxon>Marasmiineae</taxon>
        <taxon>Marasmiaceae</taxon>
        <taxon>Marasmius</taxon>
    </lineage>
</organism>
<reference evidence="2" key="1">
    <citation type="journal article" date="2021" name="Genome Biol. Evol.">
        <title>The assembled and annotated genome of the fairy-ring fungus Marasmius oreades.</title>
        <authorList>
            <person name="Hiltunen M."/>
            <person name="Ament-Velasquez S.L."/>
            <person name="Johannesson H."/>
        </authorList>
    </citation>
    <scope>NUCLEOTIDE SEQUENCE</scope>
    <source>
        <strain evidence="2">03SP1</strain>
    </source>
</reference>
<accession>A0A9P7S5E8</accession>
<sequence length="257" mass="29766">MRNLKGLQDFIPVTVASSLKGPLGWAFAKVDSELPGTEVDPLYDSERVRDLYLRADPNYTGRYTVPVLWDKKTQTIVNNESSEIIRIFNTAFDDLLPEEYAKIDLYPKGLQTEIDQMNEWMYSDINNGVYRTGFAGSQETYEKAVKTLFDALDRAEGILQEEKEYLVGNRLTEADIRLWVTVIRHDPAYHGNFKCNIKDIRSGYPAINRWMKELYWNNEAFRSSIDWHHIKAGYYSLIEVNPTRIYPLGPIPDIEPL</sequence>
<dbReference type="Gene3D" id="1.20.1050.10">
    <property type="match status" value="1"/>
</dbReference>
<evidence type="ECO:0000259" key="1">
    <source>
        <dbReference type="PROSITE" id="PS50405"/>
    </source>
</evidence>
<dbReference type="Proteomes" id="UP001049176">
    <property type="component" value="Chromosome 3"/>
</dbReference>
<dbReference type="InterPro" id="IPR047047">
    <property type="entry name" value="GST_Omega-like_C"/>
</dbReference>
<dbReference type="PROSITE" id="PS50405">
    <property type="entry name" value="GST_CTER"/>
    <property type="match status" value="1"/>
</dbReference>
<evidence type="ECO:0000313" key="2">
    <source>
        <dbReference type="EMBL" id="KAG7095437.1"/>
    </source>
</evidence>